<comment type="caution">
    <text evidence="2">The sequence shown here is derived from an EMBL/GenBank/DDBJ whole genome shotgun (WGS) entry which is preliminary data.</text>
</comment>
<name>A0ABQ5HYZ3_9ASTR</name>
<reference evidence="2" key="1">
    <citation type="journal article" date="2022" name="Int. J. Mol. Sci.">
        <title>Draft Genome of Tanacetum Coccineum: Genomic Comparison of Closely Related Tanacetum-Family Plants.</title>
        <authorList>
            <person name="Yamashiro T."/>
            <person name="Shiraishi A."/>
            <person name="Nakayama K."/>
            <person name="Satake H."/>
        </authorList>
    </citation>
    <scope>NUCLEOTIDE SEQUENCE</scope>
</reference>
<feature type="compositionally biased region" description="Basic residues" evidence="1">
    <location>
        <begin position="1"/>
        <end position="10"/>
    </location>
</feature>
<feature type="compositionally biased region" description="Polar residues" evidence="1">
    <location>
        <begin position="21"/>
        <end position="40"/>
    </location>
</feature>
<evidence type="ECO:0000256" key="1">
    <source>
        <dbReference type="SAM" id="MobiDB-lite"/>
    </source>
</evidence>
<organism evidence="2 3">
    <name type="scientific">Tanacetum coccineum</name>
    <dbReference type="NCBI Taxonomy" id="301880"/>
    <lineage>
        <taxon>Eukaryota</taxon>
        <taxon>Viridiplantae</taxon>
        <taxon>Streptophyta</taxon>
        <taxon>Embryophyta</taxon>
        <taxon>Tracheophyta</taxon>
        <taxon>Spermatophyta</taxon>
        <taxon>Magnoliopsida</taxon>
        <taxon>eudicotyledons</taxon>
        <taxon>Gunneridae</taxon>
        <taxon>Pentapetalae</taxon>
        <taxon>asterids</taxon>
        <taxon>campanulids</taxon>
        <taxon>Asterales</taxon>
        <taxon>Asteraceae</taxon>
        <taxon>Asteroideae</taxon>
        <taxon>Anthemideae</taxon>
        <taxon>Anthemidinae</taxon>
        <taxon>Tanacetum</taxon>
    </lineage>
</organism>
<feature type="region of interest" description="Disordered" evidence="1">
    <location>
        <begin position="1"/>
        <end position="48"/>
    </location>
</feature>
<evidence type="ECO:0000313" key="2">
    <source>
        <dbReference type="EMBL" id="GJT92393.1"/>
    </source>
</evidence>
<dbReference type="EMBL" id="BQNB010020105">
    <property type="protein sequence ID" value="GJT92393.1"/>
    <property type="molecule type" value="Genomic_DNA"/>
</dbReference>
<protein>
    <submittedName>
        <fullName evidence="2">Uncharacterized protein</fullName>
    </submittedName>
</protein>
<dbReference type="Proteomes" id="UP001151760">
    <property type="component" value="Unassembled WGS sequence"/>
</dbReference>
<accession>A0ABQ5HYZ3</accession>
<gene>
    <name evidence="2" type="ORF">Tco_1081238</name>
</gene>
<keyword evidence="3" id="KW-1185">Reference proteome</keyword>
<proteinExistence type="predicted"/>
<evidence type="ECO:0000313" key="3">
    <source>
        <dbReference type="Proteomes" id="UP001151760"/>
    </source>
</evidence>
<reference evidence="2" key="2">
    <citation type="submission" date="2022-01" db="EMBL/GenBank/DDBJ databases">
        <authorList>
            <person name="Yamashiro T."/>
            <person name="Shiraishi A."/>
            <person name="Satake H."/>
            <person name="Nakayama K."/>
        </authorList>
    </citation>
    <scope>NUCLEOTIDE SEQUENCE</scope>
</reference>
<sequence length="258" mass="28847">MAPHPPKSRTKTPSLSPPISSPQVYKSANTSTLENRSTSVSKKDSDIRSFPTLGIDDEGRCDIGADVSHHTILDAPNTISNDVSIDKTQTPRGQMPASIVLFIHHNRRRFGLLIPRKGDRWPEGVLSHPSDGEAWKHFDRCHRPFVADAPNMTTERNHHKVIQGKSTSQVSKLKFLDSSSIRVKLSSTSSFNFGTHRHRLVYESSERLSNLELFKKLCKKNRHEGDNCNARLEKVARAHGIIANVVDLALDIHLDPEA</sequence>